<name>A0A9Q8WLF7_9PEZI</name>
<keyword evidence="6" id="KW-1185">Reference proteome</keyword>
<dbReference type="FunFam" id="1.10.287.3990:FF:000001">
    <property type="entry name" value="26S proteasome regulatory subunit S5A"/>
    <property type="match status" value="1"/>
</dbReference>
<evidence type="ECO:0000313" key="5">
    <source>
        <dbReference type="EMBL" id="UQC86990.1"/>
    </source>
</evidence>
<dbReference type="SMART" id="SM00327">
    <property type="entry name" value="VWA"/>
    <property type="match status" value="1"/>
</dbReference>
<evidence type="ECO:0000256" key="1">
    <source>
        <dbReference type="ARBA" id="ARBA00005574"/>
    </source>
</evidence>
<organism evidence="5 6">
    <name type="scientific">Colletotrichum lupini</name>
    <dbReference type="NCBI Taxonomy" id="145971"/>
    <lineage>
        <taxon>Eukaryota</taxon>
        <taxon>Fungi</taxon>
        <taxon>Dikarya</taxon>
        <taxon>Ascomycota</taxon>
        <taxon>Pezizomycotina</taxon>
        <taxon>Sordariomycetes</taxon>
        <taxon>Hypocreomycetidae</taxon>
        <taxon>Glomerellales</taxon>
        <taxon>Glomerellaceae</taxon>
        <taxon>Colletotrichum</taxon>
        <taxon>Colletotrichum acutatum species complex</taxon>
    </lineage>
</organism>
<feature type="region of interest" description="Disordered" evidence="3">
    <location>
        <begin position="318"/>
        <end position="418"/>
    </location>
</feature>
<dbReference type="InterPro" id="IPR002035">
    <property type="entry name" value="VWF_A"/>
</dbReference>
<dbReference type="AlphaFoldDB" id="A0A9Q8WLF7"/>
<dbReference type="PROSITE" id="PS50234">
    <property type="entry name" value="VWFA"/>
    <property type="match status" value="1"/>
</dbReference>
<dbReference type="PANTHER" id="PTHR10223:SF0">
    <property type="entry name" value="26S PROTEASOME NON-ATPASE REGULATORY SUBUNIT 4"/>
    <property type="match status" value="1"/>
</dbReference>
<proteinExistence type="inferred from homology"/>
<evidence type="ECO:0000259" key="4">
    <source>
        <dbReference type="PROSITE" id="PS50234"/>
    </source>
</evidence>
<evidence type="ECO:0000313" key="6">
    <source>
        <dbReference type="Proteomes" id="UP000830671"/>
    </source>
</evidence>
<dbReference type="CDD" id="cd01452">
    <property type="entry name" value="VWA_26S_proteasome_subunit"/>
    <property type="match status" value="1"/>
</dbReference>
<dbReference type="GO" id="GO:0043161">
    <property type="term" value="P:proteasome-mediated ubiquitin-dependent protein catabolic process"/>
    <property type="evidence" value="ECO:0007669"/>
    <property type="project" value="TreeGrafter"/>
</dbReference>
<comment type="similarity">
    <text evidence="1">Belongs to the proteasome subunit S5A family.</text>
</comment>
<feature type="domain" description="VWFA" evidence="4">
    <location>
        <begin position="125"/>
        <end position="312"/>
    </location>
</feature>
<evidence type="ECO:0000256" key="3">
    <source>
        <dbReference type="SAM" id="MobiDB-lite"/>
    </source>
</evidence>
<sequence length="418" mass="45335">MDLQRSQVWRTEESSFAIGMVRFVEVQSTEGLDWDIYGTYSDLALGPESRYLQSRNDSPYSQLPFPIRSSHDQTPLNTAILGHFSDSNLVYDIRKYSDSTDFTLQPPSCNTRRCPARTVKMVLEAVMVVVDNSESSRNGDYQPTRYDSQADAVNVIFQTITNGNPESSVGLMSMGGKGPEVLVTLTTDQGKILDGLHRTKTKIKGTSHLATGIQVAGLALKHRQNKSQRQRIIVFVCSPIEEEEKKLVQLAKKMKKGNVSVDFVLFGDLDDDDTQKKLQAFNESVKGGEGSNLVVIPPSSKLLSDQLISSPILLGDNAGGSGGGGGGGSGMESGGGGGNFGEFDFDPAMDPELALALRMSMEDEKARQEKKAREEAESGQKGSLEDIKEEGEGAPLLGKDGESSSKKDKKDDDSMDTS</sequence>
<feature type="compositionally biased region" description="Gly residues" evidence="3">
    <location>
        <begin position="318"/>
        <end position="340"/>
    </location>
</feature>
<reference evidence="5" key="1">
    <citation type="journal article" date="2021" name="Mol. Plant Microbe Interact.">
        <title>Complete Genome Sequence of the Plant-Pathogenic Fungus Colletotrichum lupini.</title>
        <authorList>
            <person name="Baroncelli R."/>
            <person name="Pensec F."/>
            <person name="Da Lio D."/>
            <person name="Boufleur T."/>
            <person name="Vicente I."/>
            <person name="Sarrocco S."/>
            <person name="Picot A."/>
            <person name="Baraldi E."/>
            <person name="Sukno S."/>
            <person name="Thon M."/>
            <person name="Le Floch G."/>
        </authorList>
    </citation>
    <scope>NUCLEOTIDE SEQUENCE</scope>
    <source>
        <strain evidence="5">IMI 504893</strain>
    </source>
</reference>
<dbReference type="Pfam" id="PF13519">
    <property type="entry name" value="VWA_2"/>
    <property type="match status" value="1"/>
</dbReference>
<dbReference type="Gene3D" id="1.10.287.3990">
    <property type="match status" value="1"/>
</dbReference>
<dbReference type="GO" id="GO:0008540">
    <property type="term" value="C:proteasome regulatory particle, base subcomplex"/>
    <property type="evidence" value="ECO:0007669"/>
    <property type="project" value="TreeGrafter"/>
</dbReference>
<feature type="compositionally biased region" description="Basic and acidic residues" evidence="3">
    <location>
        <begin position="360"/>
        <end position="386"/>
    </location>
</feature>
<dbReference type="EMBL" id="CP019478">
    <property type="protein sequence ID" value="UQC86990.1"/>
    <property type="molecule type" value="Genomic_DNA"/>
</dbReference>
<dbReference type="InterPro" id="IPR003903">
    <property type="entry name" value="UIM_dom"/>
</dbReference>
<dbReference type="GO" id="GO:0036435">
    <property type="term" value="F:K48-linked polyubiquitin modification-dependent protein binding"/>
    <property type="evidence" value="ECO:0007669"/>
    <property type="project" value="UniProtKB-ARBA"/>
</dbReference>
<feature type="compositionally biased region" description="Basic and acidic residues" evidence="3">
    <location>
        <begin position="399"/>
        <end position="412"/>
    </location>
</feature>
<dbReference type="InterPro" id="IPR036465">
    <property type="entry name" value="vWFA_dom_sf"/>
</dbReference>
<dbReference type="Proteomes" id="UP000830671">
    <property type="component" value="Chromosome 6"/>
</dbReference>
<dbReference type="GeneID" id="73346466"/>
<gene>
    <name evidence="5" type="ORF">CLUP02_12492</name>
</gene>
<dbReference type="InterPro" id="IPR027040">
    <property type="entry name" value="PSMD4"/>
</dbReference>
<dbReference type="GO" id="GO:0005829">
    <property type="term" value="C:cytosol"/>
    <property type="evidence" value="ECO:0007669"/>
    <property type="project" value="TreeGrafter"/>
</dbReference>
<dbReference type="GO" id="GO:0005634">
    <property type="term" value="C:nucleus"/>
    <property type="evidence" value="ECO:0007669"/>
    <property type="project" value="TreeGrafter"/>
</dbReference>
<dbReference type="Gene3D" id="3.40.50.410">
    <property type="entry name" value="von Willebrand factor, type A domain"/>
    <property type="match status" value="1"/>
</dbReference>
<keyword evidence="2" id="KW-0647">Proteasome</keyword>
<dbReference type="KEGG" id="clup:CLUP02_12492"/>
<accession>A0A9Q8WLF7</accession>
<dbReference type="PROSITE" id="PS50330">
    <property type="entry name" value="UIM"/>
    <property type="match status" value="1"/>
</dbReference>
<dbReference type="SUPFAM" id="SSF53300">
    <property type="entry name" value="vWA-like"/>
    <property type="match status" value="1"/>
</dbReference>
<dbReference type="FunFam" id="3.40.50.410:FF:000005">
    <property type="entry name" value="26S proteasome non-ATPase regulatory subunit 4"/>
    <property type="match status" value="1"/>
</dbReference>
<evidence type="ECO:0000256" key="2">
    <source>
        <dbReference type="ARBA" id="ARBA00022942"/>
    </source>
</evidence>
<protein>
    <submittedName>
        <fullName evidence="5">von Willebrand factor type A domain-containing protein</fullName>
    </submittedName>
</protein>
<dbReference type="RefSeq" id="XP_049148601.1">
    <property type="nucleotide sequence ID" value="XM_049291456.1"/>
</dbReference>
<dbReference type="PANTHER" id="PTHR10223">
    <property type="entry name" value="26S PROTEASOME NON-ATPASE REGULATORY SUBUNIT 4"/>
    <property type="match status" value="1"/>
</dbReference>